<dbReference type="AlphaFoldDB" id="A0A8F0K0Y4"/>
<protein>
    <submittedName>
        <fullName evidence="1">Orf138</fullName>
    </submittedName>
</protein>
<reference evidence="1" key="1">
    <citation type="journal article" date="2021" name="Genome Biol. Evol.">
        <title>Genomic rearrangements and sequence evolution across brown algal organelles.</title>
        <authorList>
            <person name="Starko S."/>
            <person name="Bringloe T.T."/>
            <person name="Gomez M.S."/>
            <person name="Darby H."/>
            <person name="Graham S.W."/>
            <person name="Martone P.T."/>
        </authorList>
    </citation>
    <scope>NUCLEOTIDE SEQUENCE</scope>
</reference>
<keyword evidence="1" id="KW-0496">Mitochondrion</keyword>
<evidence type="ECO:0000313" key="1">
    <source>
        <dbReference type="EMBL" id="QWK44955.1"/>
    </source>
</evidence>
<geneLocation type="mitochondrion" evidence="1"/>
<sequence>MPKLKKCYFRNKFNHLKTYPYFISIDASNLTSTNINKITTQIGATKCHSALSCTEPPKLTGGCLIIRVFPIKIKHLEPCLNDLLTDKIMILGLYNNGRWYPTQLIQKSKKYKNKYKTLSLLINKNNNSWLTQELKKFN</sequence>
<organism evidence="1">
    <name type="scientific">Protohalopteris sp</name>
    <dbReference type="NCBI Taxonomy" id="2843287"/>
    <lineage>
        <taxon>Eukaryota</taxon>
        <taxon>Sar</taxon>
        <taxon>Stramenopiles</taxon>
        <taxon>Ochrophyta</taxon>
        <taxon>PX clade</taxon>
        <taxon>Phaeophyceae</taxon>
        <taxon>Sphacelariales</taxon>
        <taxon>Stypocaulaceae</taxon>
        <taxon>Protohalopteris</taxon>
    </lineage>
</organism>
<proteinExistence type="predicted"/>
<dbReference type="EMBL" id="MZ156064">
    <property type="protein sequence ID" value="QWK44955.1"/>
    <property type="molecule type" value="Genomic_DNA"/>
</dbReference>
<name>A0A8F0K0Y4_9PHAE</name>
<gene>
    <name evidence="1" type="primary">orf138</name>
</gene>
<accession>A0A8F0K0Y4</accession>